<feature type="region of interest" description="Disordered" evidence="1">
    <location>
        <begin position="33"/>
        <end position="54"/>
    </location>
</feature>
<name>A0ABW1R568_9LACO</name>
<evidence type="ECO:0000256" key="2">
    <source>
        <dbReference type="SAM" id="SignalP"/>
    </source>
</evidence>
<feature type="compositionally biased region" description="Low complexity" evidence="1">
    <location>
        <begin position="123"/>
        <end position="143"/>
    </location>
</feature>
<dbReference type="RefSeq" id="WP_137639145.1">
    <property type="nucleotide sequence ID" value="NZ_BJDK01000003.1"/>
</dbReference>
<evidence type="ECO:0008006" key="5">
    <source>
        <dbReference type="Google" id="ProtNLM"/>
    </source>
</evidence>
<accession>A0ABW1R568</accession>
<reference evidence="4" key="1">
    <citation type="journal article" date="2019" name="Int. J. Syst. Evol. Microbiol.">
        <title>The Global Catalogue of Microorganisms (GCM) 10K type strain sequencing project: providing services to taxonomists for standard genome sequencing and annotation.</title>
        <authorList>
            <consortium name="The Broad Institute Genomics Platform"/>
            <consortium name="The Broad Institute Genome Sequencing Center for Infectious Disease"/>
            <person name="Wu L."/>
            <person name="Ma J."/>
        </authorList>
    </citation>
    <scope>NUCLEOTIDE SEQUENCE [LARGE SCALE GENOMIC DNA]</scope>
    <source>
        <strain evidence="4">CCM 8932</strain>
    </source>
</reference>
<sequence length="267" mass="28547">MILKKRWLAALVTLLAVGSLAGCGSNNAGSGKVLGKHASSSQTSTAKSTSNTDNSKLKKAEAILKDAQALNADGKYKQSNKKLSSIDLADLNKKSFSALKTEFFTLQKSNDKFLLKKSKDSSNKSTTTKSGSTATTTTAKSTPATNNSFDSYSKFVGDYSFYNYDEDRLQSDLTISSDGTVVQNNTDGSAFHGVATVKASGASGILSYDVTSDSSDTKSIKADVEIDVTWSGGDHETYYGYTSYDNYSVLTDGKSYDGDLVNEVWVQ</sequence>
<gene>
    <name evidence="3" type="ORF">ACFP3T_10275</name>
</gene>
<keyword evidence="4" id="KW-1185">Reference proteome</keyword>
<feature type="compositionally biased region" description="Low complexity" evidence="1">
    <location>
        <begin position="39"/>
        <end position="52"/>
    </location>
</feature>
<dbReference type="Proteomes" id="UP001596253">
    <property type="component" value="Unassembled WGS sequence"/>
</dbReference>
<evidence type="ECO:0000313" key="3">
    <source>
        <dbReference type="EMBL" id="MFC6165056.1"/>
    </source>
</evidence>
<dbReference type="PROSITE" id="PS51257">
    <property type="entry name" value="PROKAR_LIPOPROTEIN"/>
    <property type="match status" value="1"/>
</dbReference>
<comment type="caution">
    <text evidence="3">The sequence shown here is derived from an EMBL/GenBank/DDBJ whole genome shotgun (WGS) entry which is preliminary data.</text>
</comment>
<feature type="chain" id="PRO_5045299376" description="Lipoprotein" evidence="2">
    <location>
        <begin position="22"/>
        <end position="267"/>
    </location>
</feature>
<keyword evidence="2" id="KW-0732">Signal</keyword>
<evidence type="ECO:0000256" key="1">
    <source>
        <dbReference type="SAM" id="MobiDB-lite"/>
    </source>
</evidence>
<organism evidence="3 4">
    <name type="scientific">Lactiplantibacillus dongliensis</name>
    <dbReference type="NCBI Taxonomy" id="2559919"/>
    <lineage>
        <taxon>Bacteria</taxon>
        <taxon>Bacillati</taxon>
        <taxon>Bacillota</taxon>
        <taxon>Bacilli</taxon>
        <taxon>Lactobacillales</taxon>
        <taxon>Lactobacillaceae</taxon>
        <taxon>Lactiplantibacillus</taxon>
    </lineage>
</organism>
<dbReference type="EMBL" id="JBHSSD010000042">
    <property type="protein sequence ID" value="MFC6165056.1"/>
    <property type="molecule type" value="Genomic_DNA"/>
</dbReference>
<evidence type="ECO:0000313" key="4">
    <source>
        <dbReference type="Proteomes" id="UP001596253"/>
    </source>
</evidence>
<feature type="signal peptide" evidence="2">
    <location>
        <begin position="1"/>
        <end position="21"/>
    </location>
</feature>
<proteinExistence type="predicted"/>
<feature type="region of interest" description="Disordered" evidence="1">
    <location>
        <begin position="118"/>
        <end position="143"/>
    </location>
</feature>
<protein>
    <recommendedName>
        <fullName evidence="5">Lipoprotein</fullName>
    </recommendedName>
</protein>